<dbReference type="PROSITE" id="PS50125">
    <property type="entry name" value="GUANYLATE_CYCLASE_2"/>
    <property type="match status" value="1"/>
</dbReference>
<dbReference type="GO" id="GO:0009190">
    <property type="term" value="P:cyclic nucleotide biosynthetic process"/>
    <property type="evidence" value="ECO:0007669"/>
    <property type="project" value="InterPro"/>
</dbReference>
<keyword evidence="3" id="KW-1185">Reference proteome</keyword>
<feature type="domain" description="Guanylate cyclase" evidence="1">
    <location>
        <begin position="1"/>
        <end position="28"/>
    </location>
</feature>
<organism evidence="2 3">
    <name type="scientific">Methyloceanibacter marginalis</name>
    <dbReference type="NCBI Taxonomy" id="1774971"/>
    <lineage>
        <taxon>Bacteria</taxon>
        <taxon>Pseudomonadati</taxon>
        <taxon>Pseudomonadota</taxon>
        <taxon>Alphaproteobacteria</taxon>
        <taxon>Hyphomicrobiales</taxon>
        <taxon>Hyphomicrobiaceae</taxon>
        <taxon>Methyloceanibacter</taxon>
    </lineage>
</organism>
<dbReference type="Gene3D" id="3.30.70.1230">
    <property type="entry name" value="Nucleotide cyclase"/>
    <property type="match status" value="1"/>
</dbReference>
<proteinExistence type="predicted"/>
<dbReference type="EMBL" id="LPWD01000120">
    <property type="protein sequence ID" value="ODS03366.1"/>
    <property type="molecule type" value="Genomic_DNA"/>
</dbReference>
<dbReference type="InterPro" id="IPR001054">
    <property type="entry name" value="A/G_cyclase"/>
</dbReference>
<evidence type="ECO:0000259" key="1">
    <source>
        <dbReference type="PROSITE" id="PS50125"/>
    </source>
</evidence>
<reference evidence="2 3" key="1">
    <citation type="journal article" date="2016" name="Environ. Microbiol.">
        <title>New Methyloceanibacter diversity from North Sea sediments includes methanotroph containing solely the soluble methane monooxygenase.</title>
        <authorList>
            <person name="Vekeman B."/>
            <person name="Kerckhof F.M."/>
            <person name="Cremers G."/>
            <person name="de Vos P."/>
            <person name="Vandamme P."/>
            <person name="Boon N."/>
            <person name="Op den Camp H.J."/>
            <person name="Heylen K."/>
        </authorList>
    </citation>
    <scope>NUCLEOTIDE SEQUENCE [LARGE SCALE GENOMIC DNA]</scope>
    <source>
        <strain evidence="2 3">R-67177</strain>
    </source>
</reference>
<gene>
    <name evidence="2" type="ORF">AUC71_10045</name>
</gene>
<sequence>MLVGNIGSDERMNYTVMGDPVNVASRLEMQCKRAGLEIIIGQRTRELAGADASRGRSTNLR</sequence>
<protein>
    <recommendedName>
        <fullName evidence="1">Guanylate cyclase domain-containing protein</fullName>
    </recommendedName>
</protein>
<evidence type="ECO:0000313" key="2">
    <source>
        <dbReference type="EMBL" id="ODS03366.1"/>
    </source>
</evidence>
<dbReference type="SUPFAM" id="SSF55073">
    <property type="entry name" value="Nucleotide cyclase"/>
    <property type="match status" value="1"/>
</dbReference>
<accession>A0A1E3WC51</accession>
<dbReference type="InterPro" id="IPR029787">
    <property type="entry name" value="Nucleotide_cyclase"/>
</dbReference>
<comment type="caution">
    <text evidence="2">The sequence shown here is derived from an EMBL/GenBank/DDBJ whole genome shotgun (WGS) entry which is preliminary data.</text>
</comment>
<dbReference type="GO" id="GO:0035556">
    <property type="term" value="P:intracellular signal transduction"/>
    <property type="evidence" value="ECO:0007669"/>
    <property type="project" value="InterPro"/>
</dbReference>
<dbReference type="AlphaFoldDB" id="A0A1E3WC51"/>
<dbReference type="Proteomes" id="UP000095042">
    <property type="component" value="Unassembled WGS sequence"/>
</dbReference>
<dbReference type="GO" id="GO:0004016">
    <property type="term" value="F:adenylate cyclase activity"/>
    <property type="evidence" value="ECO:0007669"/>
    <property type="project" value="UniProtKB-ARBA"/>
</dbReference>
<name>A0A1E3WC51_9HYPH</name>
<evidence type="ECO:0000313" key="3">
    <source>
        <dbReference type="Proteomes" id="UP000095042"/>
    </source>
</evidence>